<dbReference type="InterPro" id="IPR050194">
    <property type="entry name" value="Glycosyltransferase_grp1"/>
</dbReference>
<dbReference type="PANTHER" id="PTHR45947">
    <property type="entry name" value="SULFOQUINOVOSYL TRANSFERASE SQD2"/>
    <property type="match status" value="1"/>
</dbReference>
<dbReference type="AlphaFoldDB" id="A0A8J6PQZ4"/>
<dbReference type="EMBL" id="JACVVX010000001">
    <property type="protein sequence ID" value="MBD0413474.1"/>
    <property type="molecule type" value="Genomic_DNA"/>
</dbReference>
<accession>A0A8J6PQZ4</accession>
<keyword evidence="4" id="KW-1185">Reference proteome</keyword>
<dbReference type="GO" id="GO:0016757">
    <property type="term" value="F:glycosyltransferase activity"/>
    <property type="evidence" value="ECO:0007669"/>
    <property type="project" value="UniProtKB-ARBA"/>
</dbReference>
<sequence length="395" mass="42750">MAGEFVENYTFHKVSPMIGVLHVVPDLRRQAGGIAAAVTALAAALQDQGIVSRFLTRFLDDGSDLRRLTTIVSTTHLVHPLKRNVVLKQALEGFPPGMSFVVHSHGLWHPLNHAAVRSARKSAVGTVISVHGMLLPWARQHKNMRKDIAWALYQRRDLRTASAVHVTSQAEAEIVNAAVGMGQVREVPFGIDLPEAPTAMNLSGHERRLLFLGRLHPVKNLHTLIRAFAHAGSASWHLKLVGPDEDSHRSELESLIVSLGMHTRITIAGPAYGADKKLELAAAHALVLPSFTENFGVVVAEALAMGRPVLASTGTPWKAVESEGCGWWVDPALEGLERGIATLTSTPDSELAVMGARGMAWIRATLSWAKTSTEFTEIYQHAAGCSGVRQSFSGQ</sequence>
<protein>
    <submittedName>
        <fullName evidence="3">Glycosyltransferase</fullName>
    </submittedName>
</protein>
<dbReference type="Gene3D" id="3.40.50.2000">
    <property type="entry name" value="Glycogen Phosphorylase B"/>
    <property type="match status" value="2"/>
</dbReference>
<comment type="caution">
    <text evidence="3">The sequence shown here is derived from an EMBL/GenBank/DDBJ whole genome shotgun (WGS) entry which is preliminary data.</text>
</comment>
<evidence type="ECO:0000313" key="3">
    <source>
        <dbReference type="EMBL" id="MBD0413474.1"/>
    </source>
</evidence>
<dbReference type="RefSeq" id="WP_188162907.1">
    <property type="nucleotide sequence ID" value="NZ_JACVVX010000001.1"/>
</dbReference>
<proteinExistence type="predicted"/>
<dbReference type="PANTHER" id="PTHR45947:SF3">
    <property type="entry name" value="SULFOQUINOVOSYL TRANSFERASE SQD2"/>
    <property type="match status" value="1"/>
</dbReference>
<dbReference type="Pfam" id="PF00534">
    <property type="entry name" value="Glycos_transf_1"/>
    <property type="match status" value="1"/>
</dbReference>
<dbReference type="InterPro" id="IPR001296">
    <property type="entry name" value="Glyco_trans_1"/>
</dbReference>
<dbReference type="InterPro" id="IPR028098">
    <property type="entry name" value="Glyco_trans_4-like_N"/>
</dbReference>
<name>A0A8J6PQZ4_9HYPH</name>
<evidence type="ECO:0000259" key="1">
    <source>
        <dbReference type="Pfam" id="PF00534"/>
    </source>
</evidence>
<dbReference type="SUPFAM" id="SSF53756">
    <property type="entry name" value="UDP-Glycosyltransferase/glycogen phosphorylase"/>
    <property type="match status" value="1"/>
</dbReference>
<reference evidence="3" key="1">
    <citation type="submission" date="2020-09" db="EMBL/GenBank/DDBJ databases">
        <title>Genome seq and assembly of Tianweitania sp.</title>
        <authorList>
            <person name="Chhetri G."/>
        </authorList>
    </citation>
    <scope>NUCLEOTIDE SEQUENCE</scope>
    <source>
        <strain evidence="3">Rool2</strain>
    </source>
</reference>
<feature type="domain" description="Glycosyl transferase family 1" evidence="1">
    <location>
        <begin position="203"/>
        <end position="347"/>
    </location>
</feature>
<organism evidence="3 4">
    <name type="scientific">Oryzicola mucosus</name>
    <dbReference type="NCBI Taxonomy" id="2767425"/>
    <lineage>
        <taxon>Bacteria</taxon>
        <taxon>Pseudomonadati</taxon>
        <taxon>Pseudomonadota</taxon>
        <taxon>Alphaproteobacteria</taxon>
        <taxon>Hyphomicrobiales</taxon>
        <taxon>Phyllobacteriaceae</taxon>
        <taxon>Oryzicola</taxon>
    </lineage>
</organism>
<gene>
    <name evidence="3" type="ORF">ICI42_02235</name>
</gene>
<dbReference type="Pfam" id="PF13579">
    <property type="entry name" value="Glyco_trans_4_4"/>
    <property type="match status" value="1"/>
</dbReference>
<evidence type="ECO:0000259" key="2">
    <source>
        <dbReference type="Pfam" id="PF13579"/>
    </source>
</evidence>
<evidence type="ECO:0000313" key="4">
    <source>
        <dbReference type="Proteomes" id="UP000643405"/>
    </source>
</evidence>
<dbReference type="Proteomes" id="UP000643405">
    <property type="component" value="Unassembled WGS sequence"/>
</dbReference>
<feature type="domain" description="Glycosyltransferase subfamily 4-like N-terminal" evidence="2">
    <location>
        <begin position="32"/>
        <end position="186"/>
    </location>
</feature>